<comment type="caution">
    <text evidence="4">The sequence shown here is derived from an EMBL/GenBank/DDBJ whole genome shotgun (WGS) entry which is preliminary data.</text>
</comment>
<gene>
    <name evidence="4" type="ORF">C1SCF055_LOCUS37741</name>
</gene>
<proteinExistence type="predicted"/>
<reference evidence="5 6" key="2">
    <citation type="submission" date="2024-05" db="EMBL/GenBank/DDBJ databases">
        <authorList>
            <person name="Chen Y."/>
            <person name="Shah S."/>
            <person name="Dougan E. K."/>
            <person name="Thang M."/>
            <person name="Chan C."/>
        </authorList>
    </citation>
    <scope>NUCLEOTIDE SEQUENCE [LARGE SCALE GENOMIC DNA]</scope>
</reference>
<accession>A0A9P1DNN0</accession>
<evidence type="ECO:0000256" key="2">
    <source>
        <dbReference type="SAM" id="Phobius"/>
    </source>
</evidence>
<dbReference type="Proteomes" id="UP001152797">
    <property type="component" value="Unassembled WGS sequence"/>
</dbReference>
<evidence type="ECO:0000259" key="3">
    <source>
        <dbReference type="PROSITE" id="PS50222"/>
    </source>
</evidence>
<evidence type="ECO:0000256" key="1">
    <source>
        <dbReference type="SAM" id="MobiDB-lite"/>
    </source>
</evidence>
<evidence type="ECO:0000313" key="6">
    <source>
        <dbReference type="Proteomes" id="UP001152797"/>
    </source>
</evidence>
<organism evidence="4">
    <name type="scientific">Cladocopium goreaui</name>
    <dbReference type="NCBI Taxonomy" id="2562237"/>
    <lineage>
        <taxon>Eukaryota</taxon>
        <taxon>Sar</taxon>
        <taxon>Alveolata</taxon>
        <taxon>Dinophyceae</taxon>
        <taxon>Suessiales</taxon>
        <taxon>Symbiodiniaceae</taxon>
        <taxon>Cladocopium</taxon>
    </lineage>
</organism>
<keyword evidence="2" id="KW-0812">Transmembrane</keyword>
<feature type="domain" description="EF-hand" evidence="3">
    <location>
        <begin position="408"/>
        <end position="443"/>
    </location>
</feature>
<protein>
    <submittedName>
        <fullName evidence="5">Vacuole membrane protein 1</fullName>
    </submittedName>
</protein>
<feature type="transmembrane region" description="Helical" evidence="2">
    <location>
        <begin position="80"/>
        <end position="100"/>
    </location>
</feature>
<feature type="region of interest" description="Disordered" evidence="1">
    <location>
        <begin position="1"/>
        <end position="37"/>
    </location>
</feature>
<dbReference type="OrthoDB" id="2016540at2759"/>
<evidence type="ECO:0000313" key="5">
    <source>
        <dbReference type="EMBL" id="CAL4800019.1"/>
    </source>
</evidence>
<feature type="transmembrane region" description="Helical" evidence="2">
    <location>
        <begin position="322"/>
        <end position="340"/>
    </location>
</feature>
<dbReference type="EMBL" id="CAMXCT020005557">
    <property type="protein sequence ID" value="CAL1166082.1"/>
    <property type="molecule type" value="Genomic_DNA"/>
</dbReference>
<dbReference type="PROSITE" id="PS50222">
    <property type="entry name" value="EF_HAND_2"/>
    <property type="match status" value="1"/>
</dbReference>
<keyword evidence="2" id="KW-0472">Membrane</keyword>
<dbReference type="InterPro" id="IPR002048">
    <property type="entry name" value="EF_hand_dom"/>
</dbReference>
<dbReference type="PROSITE" id="PS00018">
    <property type="entry name" value="EF_HAND_1"/>
    <property type="match status" value="1"/>
</dbReference>
<dbReference type="InterPro" id="IPR018247">
    <property type="entry name" value="EF_Hand_1_Ca_BS"/>
</dbReference>
<name>A0A9P1DNN0_9DINO</name>
<dbReference type="GO" id="GO:0005509">
    <property type="term" value="F:calcium ion binding"/>
    <property type="evidence" value="ECO:0007669"/>
    <property type="project" value="InterPro"/>
</dbReference>
<feature type="transmembrane region" description="Helical" evidence="2">
    <location>
        <begin position="132"/>
        <end position="150"/>
    </location>
</feature>
<reference evidence="4" key="1">
    <citation type="submission" date="2022-10" db="EMBL/GenBank/DDBJ databases">
        <authorList>
            <person name="Chen Y."/>
            <person name="Dougan E. K."/>
            <person name="Chan C."/>
            <person name="Rhodes N."/>
            <person name="Thang M."/>
        </authorList>
    </citation>
    <scope>NUCLEOTIDE SEQUENCE</scope>
</reference>
<dbReference type="AlphaFoldDB" id="A0A9P1DNN0"/>
<dbReference type="EMBL" id="CAMXCT030005557">
    <property type="protein sequence ID" value="CAL4800019.1"/>
    <property type="molecule type" value="Genomic_DNA"/>
</dbReference>
<keyword evidence="2" id="KW-1133">Transmembrane helix</keyword>
<feature type="transmembrane region" description="Helical" evidence="2">
    <location>
        <begin position="286"/>
        <end position="310"/>
    </location>
</feature>
<keyword evidence="6" id="KW-1185">Reference proteome</keyword>
<feature type="transmembrane region" description="Helical" evidence="2">
    <location>
        <begin position="456"/>
        <end position="475"/>
    </location>
</feature>
<feature type="transmembrane region" description="Helical" evidence="2">
    <location>
        <begin position="262"/>
        <end position="280"/>
    </location>
</feature>
<sequence length="504" mass="56215">MGDSATASASLRRRGDATPRARPVPAPAAPKSQEKDEVENLRSKLAGERQNIKLTAAPITTVRLFTISAVEFLIYGLRKVLTSMYTWLLALPLLAGYFYLKLVYAPELFEAPVCGVKQGAPLWQFELAIYEASWWIILGVLSSVGFGTGLHSGMMFLFPHVLQVVTAAESCGTTEGLIVWYQHPCKLDCSTTSGPDDTVTFFNLWCKVTIPCMLWGFGTAVGELPPYLVSKAARQSGSTDEEFAKEMEDAKTKTDVFNRMKLWTVNFTEQHGFLGIFLLASWPNAAFDMCGMCCGYLLMPFWTFFIATALGKGVVKVNGQAVVFVNLFGSAAFEVLLKGFDSMNSLIEAMLGKDLQLRAVISNLRAKLLAKFHQHNRMHPEHLFHNDDDKRLEFHEICKLYDTEEEEKKKEIAYRVLQEWDKNGDKALCVAEVKNAASVTDGKISLSSLDPGAPTSILKVCWELFVAALILYFLVSIMNQMAQSKQAEYDEAKVEELKKKSKKK</sequence>
<dbReference type="EMBL" id="CAMXCT010005557">
    <property type="protein sequence ID" value="CAI4012707.1"/>
    <property type="molecule type" value="Genomic_DNA"/>
</dbReference>
<evidence type="ECO:0000313" key="4">
    <source>
        <dbReference type="EMBL" id="CAI4012707.1"/>
    </source>
</evidence>